<feature type="domain" description="AMP-binding enzyme C-terminal" evidence="4">
    <location>
        <begin position="427"/>
        <end position="502"/>
    </location>
</feature>
<dbReference type="SUPFAM" id="SSF56801">
    <property type="entry name" value="Acetyl-CoA synthetase-like"/>
    <property type="match status" value="1"/>
</dbReference>
<dbReference type="InterPro" id="IPR025110">
    <property type="entry name" value="AMP-bd_C"/>
</dbReference>
<dbReference type="PROSITE" id="PS00455">
    <property type="entry name" value="AMP_BINDING"/>
    <property type="match status" value="1"/>
</dbReference>
<dbReference type="Proteomes" id="UP001597237">
    <property type="component" value="Unassembled WGS sequence"/>
</dbReference>
<dbReference type="PANTHER" id="PTHR43201:SF5">
    <property type="entry name" value="MEDIUM-CHAIN ACYL-COA LIGASE ACSF2, MITOCHONDRIAL"/>
    <property type="match status" value="1"/>
</dbReference>
<name>A0ABW4MWG1_9CAUL</name>
<dbReference type="InterPro" id="IPR045851">
    <property type="entry name" value="AMP-bd_C_sf"/>
</dbReference>
<dbReference type="RefSeq" id="WP_377281299.1">
    <property type="nucleotide sequence ID" value="NZ_JBHRSI010000003.1"/>
</dbReference>
<evidence type="ECO:0000313" key="5">
    <source>
        <dbReference type="EMBL" id="MFD1781868.1"/>
    </source>
</evidence>
<evidence type="ECO:0000313" key="6">
    <source>
        <dbReference type="Proteomes" id="UP001597237"/>
    </source>
</evidence>
<evidence type="ECO:0000259" key="4">
    <source>
        <dbReference type="Pfam" id="PF13193"/>
    </source>
</evidence>
<keyword evidence="6" id="KW-1185">Reference proteome</keyword>
<comment type="caution">
    <text evidence="5">The sequence shown here is derived from an EMBL/GenBank/DDBJ whole genome shotgun (WGS) entry which is preliminary data.</text>
</comment>
<gene>
    <name evidence="5" type="ORF">ACFSC0_00545</name>
</gene>
<dbReference type="InterPro" id="IPR020845">
    <property type="entry name" value="AMP-binding_CS"/>
</dbReference>
<organism evidence="5 6">
    <name type="scientific">Phenylobacterium terrae</name>
    <dbReference type="NCBI Taxonomy" id="2665495"/>
    <lineage>
        <taxon>Bacteria</taxon>
        <taxon>Pseudomonadati</taxon>
        <taxon>Pseudomonadota</taxon>
        <taxon>Alphaproteobacteria</taxon>
        <taxon>Caulobacterales</taxon>
        <taxon>Caulobacteraceae</taxon>
        <taxon>Phenylobacterium</taxon>
    </lineage>
</organism>
<dbReference type="Pfam" id="PF00501">
    <property type="entry name" value="AMP-binding"/>
    <property type="match status" value="1"/>
</dbReference>
<dbReference type="InterPro" id="IPR000873">
    <property type="entry name" value="AMP-dep_synth/lig_dom"/>
</dbReference>
<evidence type="ECO:0000256" key="1">
    <source>
        <dbReference type="ARBA" id="ARBA00006432"/>
    </source>
</evidence>
<sequence length="521" mass="55615">MTAQVPQDAGADLGWLARDPISRQAALRPTTTALRDLTTGRALAYADLETEVRRGEALLRSLVSPGARVAVLARNSVHHVSLFYACPRAGAVFVPLNWRLSGPELAVLVEDSAPEVIVYAAEFEPQLMQALEGRAQPRLFRIGETDAFADALAAARPAAPSPIDPLAPAMLLYTSGTTGRPKGVIVTPKTAFYSAMNYTFVGELTAGHAQLCDVPLFHVVGLLAVMHGSLLAGATVNLTAAFQPDLTARRLADPDLAITHYFCVPQMVQSLLDAPAFDPAACRGLKFFTGGAPMPDHLTLALAEAGIRPSNGYGMSENGTILGMPLDPALARTKLGSVGVPSPAVEIRIVGPDGRDAPDGEVGEIWLSGPSVTPGYWNQPEATAKTFSGRWFRTGDAARRDADGFYFIVDRWKDMYISGGENVYPAEVEAVLIAHEAVAEAAVVGCPDERWGECGCAFVVLAPGAALTEADLLAWCDARLARYKRPARIRFVEALPRTASGKIQKDILRRTLAAPQTEYSS</sequence>
<dbReference type="Gene3D" id="3.30.300.30">
    <property type="match status" value="1"/>
</dbReference>
<comment type="similarity">
    <text evidence="1">Belongs to the ATP-dependent AMP-binding enzyme family.</text>
</comment>
<feature type="domain" description="AMP-dependent synthetase/ligase" evidence="3">
    <location>
        <begin position="22"/>
        <end position="377"/>
    </location>
</feature>
<proteinExistence type="inferred from homology"/>
<dbReference type="Gene3D" id="3.40.50.12780">
    <property type="entry name" value="N-terminal domain of ligase-like"/>
    <property type="match status" value="1"/>
</dbReference>
<reference evidence="6" key="1">
    <citation type="journal article" date="2019" name="Int. J. Syst. Evol. Microbiol.">
        <title>The Global Catalogue of Microorganisms (GCM) 10K type strain sequencing project: providing services to taxonomists for standard genome sequencing and annotation.</title>
        <authorList>
            <consortium name="The Broad Institute Genomics Platform"/>
            <consortium name="The Broad Institute Genome Sequencing Center for Infectious Disease"/>
            <person name="Wu L."/>
            <person name="Ma J."/>
        </authorList>
    </citation>
    <scope>NUCLEOTIDE SEQUENCE [LARGE SCALE GENOMIC DNA]</scope>
    <source>
        <strain evidence="6">DFY28</strain>
    </source>
</reference>
<dbReference type="PANTHER" id="PTHR43201">
    <property type="entry name" value="ACYL-COA SYNTHETASE"/>
    <property type="match status" value="1"/>
</dbReference>
<keyword evidence="2" id="KW-0436">Ligase</keyword>
<dbReference type="InterPro" id="IPR042099">
    <property type="entry name" value="ANL_N_sf"/>
</dbReference>
<accession>A0ABW4MWG1</accession>
<evidence type="ECO:0000259" key="3">
    <source>
        <dbReference type="Pfam" id="PF00501"/>
    </source>
</evidence>
<protein>
    <submittedName>
        <fullName evidence="5">AMP-binding protein</fullName>
    </submittedName>
</protein>
<dbReference type="Pfam" id="PF13193">
    <property type="entry name" value="AMP-binding_C"/>
    <property type="match status" value="1"/>
</dbReference>
<evidence type="ECO:0000256" key="2">
    <source>
        <dbReference type="ARBA" id="ARBA00022598"/>
    </source>
</evidence>
<dbReference type="EMBL" id="JBHUEY010000001">
    <property type="protein sequence ID" value="MFD1781868.1"/>
    <property type="molecule type" value="Genomic_DNA"/>
</dbReference>